<dbReference type="Proteomes" id="UP000547444">
    <property type="component" value="Unassembled WGS sequence"/>
</dbReference>
<dbReference type="AlphaFoldDB" id="A0A7X5TYG1"/>
<gene>
    <name evidence="2" type="ORF">FHU31_002005</name>
</gene>
<evidence type="ECO:0008006" key="4">
    <source>
        <dbReference type="Google" id="ProtNLM"/>
    </source>
</evidence>
<proteinExistence type="predicted"/>
<accession>A0A7X5TYG1</accession>
<keyword evidence="1" id="KW-0732">Signal</keyword>
<feature type="chain" id="PRO_5030878716" description="Secreted protein" evidence="1">
    <location>
        <begin position="26"/>
        <end position="172"/>
    </location>
</feature>
<reference evidence="2 3" key="1">
    <citation type="submission" date="2020-03" db="EMBL/GenBank/DDBJ databases">
        <title>Sequencing the genomes of 1000 actinobacteria strains.</title>
        <authorList>
            <person name="Klenk H.-P."/>
        </authorList>
    </citation>
    <scope>NUCLEOTIDE SEQUENCE [LARGE SCALE GENOMIC DNA]</scope>
    <source>
        <strain evidence="2 3">DSM 44556</strain>
    </source>
</reference>
<evidence type="ECO:0000256" key="1">
    <source>
        <dbReference type="SAM" id="SignalP"/>
    </source>
</evidence>
<name>A0A7X5TYG1_9MYCO</name>
<protein>
    <recommendedName>
        <fullName evidence="4">Secreted protein</fullName>
    </recommendedName>
</protein>
<dbReference type="RefSeq" id="WP_167154304.1">
    <property type="nucleotide sequence ID" value="NZ_JAANOW010000001.1"/>
</dbReference>
<dbReference type="EMBL" id="JAANOW010000001">
    <property type="protein sequence ID" value="NIH95049.1"/>
    <property type="molecule type" value="Genomic_DNA"/>
</dbReference>
<keyword evidence="3" id="KW-1185">Reference proteome</keyword>
<comment type="caution">
    <text evidence="2">The sequence shown here is derived from an EMBL/GenBank/DDBJ whole genome shotgun (WGS) entry which is preliminary data.</text>
</comment>
<sequence>MIAKALAVAAATTGLVALSVCTALADTPRFPDMTAYAPVDILDYAIDTTTPGMPSSEIYFATPDGVICNITAVQAQCSGNNLPAIPPAVSDPSRNFNRVNWIGTASGLKQTNEGAVPNPLNGQTIKTLPPLHSISAFGALCGVDDKGTTACKDSRGRGFVLSPQGSGWLPKV</sequence>
<organism evidence="2 3">
    <name type="scientific">Mycolicibacterium fluoranthenivorans</name>
    <dbReference type="NCBI Taxonomy" id="258505"/>
    <lineage>
        <taxon>Bacteria</taxon>
        <taxon>Bacillati</taxon>
        <taxon>Actinomycetota</taxon>
        <taxon>Actinomycetes</taxon>
        <taxon>Mycobacteriales</taxon>
        <taxon>Mycobacteriaceae</taxon>
        <taxon>Mycolicibacterium</taxon>
    </lineage>
</organism>
<evidence type="ECO:0000313" key="3">
    <source>
        <dbReference type="Proteomes" id="UP000547444"/>
    </source>
</evidence>
<evidence type="ECO:0000313" key="2">
    <source>
        <dbReference type="EMBL" id="NIH95049.1"/>
    </source>
</evidence>
<feature type="signal peptide" evidence="1">
    <location>
        <begin position="1"/>
        <end position="25"/>
    </location>
</feature>